<keyword evidence="2" id="KW-0067">ATP-binding</keyword>
<dbReference type="InterPro" id="IPR036921">
    <property type="entry name" value="PurM-like_N_sf"/>
</dbReference>
<keyword evidence="1 2" id="KW-0784">Thiamine biosynthesis</keyword>
<dbReference type="InterPro" id="IPR016188">
    <property type="entry name" value="PurM-like_N"/>
</dbReference>
<feature type="binding site" evidence="2">
    <location>
        <position position="76"/>
    </location>
    <ligand>
        <name>Mg(2+)</name>
        <dbReference type="ChEBI" id="CHEBI:18420"/>
        <label>2</label>
    </ligand>
</feature>
<dbReference type="PIRSF" id="PIRSF005303">
    <property type="entry name" value="Thiam_monoph_kin"/>
    <property type="match status" value="1"/>
</dbReference>
<feature type="binding site" evidence="2">
    <location>
        <position position="332"/>
    </location>
    <ligand>
        <name>substrate</name>
    </ligand>
</feature>
<dbReference type="EMBL" id="BGZJ01000001">
    <property type="protein sequence ID" value="GBO93097.1"/>
    <property type="molecule type" value="Genomic_DNA"/>
</dbReference>
<dbReference type="OrthoDB" id="9802811at2"/>
<feature type="binding site" evidence="2">
    <location>
        <begin position="122"/>
        <end position="123"/>
    </location>
    <ligand>
        <name>ATP</name>
        <dbReference type="ChEBI" id="CHEBI:30616"/>
    </ligand>
</feature>
<feature type="domain" description="PurM-like N-terminal" evidence="3">
    <location>
        <begin position="30"/>
        <end position="147"/>
    </location>
</feature>
<comment type="catalytic activity">
    <reaction evidence="2">
        <text>thiamine phosphate + ATP = thiamine diphosphate + ADP</text>
        <dbReference type="Rhea" id="RHEA:15913"/>
        <dbReference type="ChEBI" id="CHEBI:30616"/>
        <dbReference type="ChEBI" id="CHEBI:37575"/>
        <dbReference type="ChEBI" id="CHEBI:58937"/>
        <dbReference type="ChEBI" id="CHEBI:456216"/>
        <dbReference type="EC" id="2.7.4.16"/>
    </reaction>
</comment>
<evidence type="ECO:0000259" key="4">
    <source>
        <dbReference type="Pfam" id="PF02769"/>
    </source>
</evidence>
<feature type="binding site" evidence="2">
    <location>
        <position position="55"/>
    </location>
    <ligand>
        <name>substrate</name>
    </ligand>
</feature>
<evidence type="ECO:0000256" key="2">
    <source>
        <dbReference type="HAMAP-Rule" id="MF_02128"/>
    </source>
</evidence>
<comment type="similarity">
    <text evidence="2">Belongs to the thiamine-monophosphate kinase family.</text>
</comment>
<dbReference type="SUPFAM" id="SSF56042">
    <property type="entry name" value="PurM C-terminal domain-like"/>
    <property type="match status" value="1"/>
</dbReference>
<feature type="binding site" evidence="2">
    <location>
        <position position="32"/>
    </location>
    <ligand>
        <name>Mg(2+)</name>
        <dbReference type="ChEBI" id="CHEBI:18420"/>
        <label>4</label>
    </ligand>
</feature>
<dbReference type="PANTHER" id="PTHR30270:SF0">
    <property type="entry name" value="THIAMINE-MONOPHOSPHATE KINASE"/>
    <property type="match status" value="1"/>
</dbReference>
<evidence type="ECO:0000313" key="6">
    <source>
        <dbReference type="Proteomes" id="UP000266091"/>
    </source>
</evidence>
<feature type="binding site" evidence="2">
    <location>
        <position position="76"/>
    </location>
    <ligand>
        <name>Mg(2+)</name>
        <dbReference type="ChEBI" id="CHEBI:18420"/>
        <label>4</label>
    </ligand>
</feature>
<evidence type="ECO:0000256" key="1">
    <source>
        <dbReference type="ARBA" id="ARBA00022977"/>
    </source>
</evidence>
<feature type="binding site" evidence="2">
    <location>
        <position position="225"/>
    </location>
    <ligand>
        <name>Mg(2+)</name>
        <dbReference type="ChEBI" id="CHEBI:18420"/>
        <label>5</label>
    </ligand>
</feature>
<dbReference type="GO" id="GO:0009228">
    <property type="term" value="P:thiamine biosynthetic process"/>
    <property type="evidence" value="ECO:0007669"/>
    <property type="project" value="UniProtKB-KW"/>
</dbReference>
<proteinExistence type="inferred from homology"/>
<gene>
    <name evidence="2 5" type="primary">thiL</name>
    <name evidence="5" type="ORF">MESMUL_04510</name>
</gene>
<dbReference type="AlphaFoldDB" id="A0A388S9Z2"/>
<dbReference type="GO" id="GO:0009229">
    <property type="term" value="P:thiamine diphosphate biosynthetic process"/>
    <property type="evidence" value="ECO:0007669"/>
    <property type="project" value="UniProtKB-UniRule"/>
</dbReference>
<sequence>MAERSGEFSIIDRFFSSGSAAGPWFCKGIGDDCAIIDFGDSRIAVTIDMLAMGTHFLPDADPRNVGYKTLAVNLSDLAAAGATPRAFFLSIGLPDKNDAWIEAFSEGLMELAKEAGCALLGGDTVRTPKNPVTGEHSPAVFSITAMGDLPPGLGLTRAGAKPGDDIWVSGTLGDAYAALKYRWGHWAAAPEAVRLMSRRMDRPEPRNALGRALLPLATAAIDVSDGFSQDLTHILERSHVRARVSWDDVPRSEALMSLPEEEQREAALSGGDDYELIFTAPPSLRKAVFEAGIAADTLVTRVGEILPSDGDGTSLTVYDAKGAAVILKNGGFDHFA</sequence>
<dbReference type="GO" id="GO:0000287">
    <property type="term" value="F:magnesium ion binding"/>
    <property type="evidence" value="ECO:0007669"/>
    <property type="project" value="UniProtKB-UniRule"/>
</dbReference>
<keyword evidence="6" id="KW-1185">Reference proteome</keyword>
<dbReference type="InterPro" id="IPR036676">
    <property type="entry name" value="PurM-like_C_sf"/>
</dbReference>
<comment type="pathway">
    <text evidence="2">Cofactor biosynthesis; thiamine diphosphate biosynthesis; thiamine diphosphate from thiamine phosphate: step 1/1.</text>
</comment>
<dbReference type="SUPFAM" id="SSF55326">
    <property type="entry name" value="PurM N-terminal domain-like"/>
    <property type="match status" value="1"/>
</dbReference>
<evidence type="ECO:0000313" key="5">
    <source>
        <dbReference type="EMBL" id="GBO93097.1"/>
    </source>
</evidence>
<dbReference type="Proteomes" id="UP000266091">
    <property type="component" value="Unassembled WGS sequence"/>
</dbReference>
<accession>A0A388S9Z2</accession>
<keyword evidence="2" id="KW-0460">Magnesium</keyword>
<keyword evidence="2" id="KW-0808">Transferase</keyword>
<feature type="binding site" evidence="2">
    <location>
        <position position="272"/>
    </location>
    <ligand>
        <name>substrate</name>
    </ligand>
</feature>
<feature type="binding site" evidence="2">
    <location>
        <position position="76"/>
    </location>
    <ligand>
        <name>Mg(2+)</name>
        <dbReference type="ChEBI" id="CHEBI:18420"/>
        <label>3</label>
    </ligand>
</feature>
<dbReference type="RefSeq" id="WP_116269555.1">
    <property type="nucleotide sequence ID" value="NZ_BGZJ01000001.1"/>
</dbReference>
<keyword evidence="2 5" id="KW-0418">Kinase</keyword>
<dbReference type="UniPathway" id="UPA00060">
    <property type="reaction ID" value="UER00142"/>
</dbReference>
<accession>A0A401LKT0</accession>
<keyword evidence="2" id="KW-0479">Metal-binding</keyword>
<evidence type="ECO:0000259" key="3">
    <source>
        <dbReference type="Pfam" id="PF00586"/>
    </source>
</evidence>
<comment type="caution">
    <text evidence="5">The sequence shown here is derived from an EMBL/GenBank/DDBJ whole genome shotgun (WGS) entry which is preliminary data.</text>
</comment>
<feature type="binding site" evidence="2">
    <location>
        <position position="32"/>
    </location>
    <ligand>
        <name>Mg(2+)</name>
        <dbReference type="ChEBI" id="CHEBI:18420"/>
        <label>3</label>
    </ligand>
</feature>
<dbReference type="HAMAP" id="MF_02128">
    <property type="entry name" value="TMP_kinase"/>
    <property type="match status" value="1"/>
</dbReference>
<keyword evidence="2" id="KW-0547">Nucleotide-binding</keyword>
<dbReference type="Gene3D" id="3.90.650.10">
    <property type="entry name" value="PurM-like C-terminal domain"/>
    <property type="match status" value="1"/>
</dbReference>
<dbReference type="Pfam" id="PF00586">
    <property type="entry name" value="AIRS"/>
    <property type="match status" value="1"/>
</dbReference>
<feature type="binding site" evidence="2">
    <location>
        <position position="48"/>
    </location>
    <ligand>
        <name>Mg(2+)</name>
        <dbReference type="ChEBI" id="CHEBI:18420"/>
        <label>1</label>
    </ligand>
</feature>
<dbReference type="InterPro" id="IPR010918">
    <property type="entry name" value="PurM-like_C_dom"/>
</dbReference>
<dbReference type="Gene3D" id="3.30.1330.10">
    <property type="entry name" value="PurM-like, N-terminal domain"/>
    <property type="match status" value="1"/>
</dbReference>
<dbReference type="CDD" id="cd02194">
    <property type="entry name" value="ThiL"/>
    <property type="match status" value="1"/>
</dbReference>
<feature type="binding site" evidence="2">
    <location>
        <position position="46"/>
    </location>
    <ligand>
        <name>Mg(2+)</name>
        <dbReference type="ChEBI" id="CHEBI:18420"/>
        <label>4</label>
    </ligand>
</feature>
<feature type="binding site" evidence="2">
    <location>
        <position position="48"/>
    </location>
    <ligand>
        <name>Mg(2+)</name>
        <dbReference type="ChEBI" id="CHEBI:18420"/>
        <label>2</label>
    </ligand>
</feature>
<reference evidence="5 6" key="1">
    <citation type="journal article" date="2018" name="Int. J. Syst. Evol. Microbiol.">
        <title>Mesosutterella multiformis gen. nov., sp. nov., a member of the family Sutterellaceae and Sutterella megalosphaeroides sp. nov., isolated from human faeces.</title>
        <authorList>
            <person name="Sakamoto M."/>
            <person name="Ikeyama N."/>
            <person name="Kunihiro T."/>
            <person name="Iino T."/>
            <person name="Yuki M."/>
            <person name="Ohkuma M."/>
        </authorList>
    </citation>
    <scope>NUCLEOTIDE SEQUENCE [LARGE SCALE GENOMIC DNA]</scope>
    <source>
        <strain evidence="5 6">4NBBH2</strain>
    </source>
</reference>
<organism evidence="5 6">
    <name type="scientific">Mesosutterella multiformis</name>
    <dbReference type="NCBI Taxonomy" id="2259133"/>
    <lineage>
        <taxon>Bacteria</taxon>
        <taxon>Pseudomonadati</taxon>
        <taxon>Pseudomonadota</taxon>
        <taxon>Betaproteobacteria</taxon>
        <taxon>Burkholderiales</taxon>
        <taxon>Sutterellaceae</taxon>
        <taxon>Mesosutterella</taxon>
    </lineage>
</organism>
<feature type="domain" description="PurM-like C-terminal" evidence="4">
    <location>
        <begin position="161"/>
        <end position="310"/>
    </location>
</feature>
<feature type="binding site" evidence="2">
    <location>
        <position position="224"/>
    </location>
    <ligand>
        <name>ATP</name>
        <dbReference type="ChEBI" id="CHEBI:30616"/>
    </ligand>
</feature>
<feature type="binding site" evidence="2">
    <location>
        <position position="157"/>
    </location>
    <ligand>
        <name>ATP</name>
        <dbReference type="ChEBI" id="CHEBI:30616"/>
    </ligand>
</feature>
<dbReference type="InterPro" id="IPR006283">
    <property type="entry name" value="ThiL-like"/>
</dbReference>
<dbReference type="EC" id="2.7.4.16" evidence="2"/>
<dbReference type="NCBIfam" id="TIGR01379">
    <property type="entry name" value="thiL"/>
    <property type="match status" value="1"/>
</dbReference>
<comment type="miscellaneous">
    <text evidence="2">Reaction mechanism of ThiL seems to utilize a direct, inline transfer of the gamma-phosphate of ATP to TMP rather than a phosphorylated enzyme intermediate.</text>
</comment>
<dbReference type="GO" id="GO:0009030">
    <property type="term" value="F:thiamine-phosphate kinase activity"/>
    <property type="evidence" value="ECO:0007669"/>
    <property type="project" value="UniProtKB-UniRule"/>
</dbReference>
<dbReference type="Pfam" id="PF02769">
    <property type="entry name" value="AIRS_C"/>
    <property type="match status" value="1"/>
</dbReference>
<dbReference type="PANTHER" id="PTHR30270">
    <property type="entry name" value="THIAMINE-MONOPHOSPHATE KINASE"/>
    <property type="match status" value="1"/>
</dbReference>
<comment type="function">
    <text evidence="2">Catalyzes the ATP-dependent phosphorylation of thiamine-monophosphate (TMP) to form thiamine-pyrophosphate (TPP), the active form of vitamin B1.</text>
</comment>
<feature type="binding site" evidence="2">
    <location>
        <position position="222"/>
    </location>
    <ligand>
        <name>Mg(2+)</name>
        <dbReference type="ChEBI" id="CHEBI:18420"/>
        <label>3</label>
    </ligand>
</feature>
<comment type="caution">
    <text evidence="2">Lacks conserved residue(s) required for the propagation of feature annotation.</text>
</comment>
<protein>
    <recommendedName>
        <fullName evidence="2">Thiamine-monophosphate kinase</fullName>
        <shortName evidence="2">TMP kinase</shortName>
        <shortName evidence="2">Thiamine-phosphate kinase</shortName>
        <ecNumber evidence="2">2.7.4.16</ecNumber>
    </recommendedName>
</protein>
<name>A0A388S9Z2_9BURK</name>
<dbReference type="GO" id="GO:0005524">
    <property type="term" value="F:ATP binding"/>
    <property type="evidence" value="ECO:0007669"/>
    <property type="project" value="UniProtKB-UniRule"/>
</dbReference>
<feature type="binding site" evidence="2">
    <location>
        <position position="123"/>
    </location>
    <ligand>
        <name>Mg(2+)</name>
        <dbReference type="ChEBI" id="CHEBI:18420"/>
        <label>1</label>
    </ligand>
</feature>